<dbReference type="Pfam" id="PF01433">
    <property type="entry name" value="Peptidase_M1"/>
    <property type="match status" value="1"/>
</dbReference>
<evidence type="ECO:0000256" key="10">
    <source>
        <dbReference type="ARBA" id="ARBA00023049"/>
    </source>
</evidence>
<feature type="site" description="Transition state stabilizer" evidence="17">
    <location>
        <position position="491"/>
    </location>
</feature>
<dbReference type="GO" id="GO:0005886">
    <property type="term" value="C:plasma membrane"/>
    <property type="evidence" value="ECO:0007669"/>
    <property type="project" value="UniProtKB-SubCell"/>
</dbReference>
<evidence type="ECO:0000256" key="13">
    <source>
        <dbReference type="ARBA" id="ARBA00023180"/>
    </source>
</evidence>
<keyword evidence="7 16" id="KW-0479">Metal-binding</keyword>
<keyword evidence="14" id="KW-0449">Lipoprotein</keyword>
<evidence type="ECO:0000256" key="5">
    <source>
        <dbReference type="ARBA" id="ARBA00022622"/>
    </source>
</evidence>
<dbReference type="InterPro" id="IPR050344">
    <property type="entry name" value="Peptidase_M1_aminopeptidases"/>
</dbReference>
<dbReference type="GO" id="GO:0005737">
    <property type="term" value="C:cytoplasm"/>
    <property type="evidence" value="ECO:0007669"/>
    <property type="project" value="TreeGrafter"/>
</dbReference>
<evidence type="ECO:0000256" key="8">
    <source>
        <dbReference type="ARBA" id="ARBA00022801"/>
    </source>
</evidence>
<keyword evidence="11 18" id="KW-0472">Membrane</keyword>
<keyword evidence="5" id="KW-0336">GPI-anchor</keyword>
<keyword evidence="10 18" id="KW-0482">Metalloprotease</keyword>
<feature type="binding site" evidence="16">
    <location>
        <position position="405"/>
    </location>
    <ligand>
        <name>Zn(2+)</name>
        <dbReference type="ChEBI" id="CHEBI:29105"/>
        <note>catalytic</note>
    </ligand>
</feature>
<evidence type="ECO:0000256" key="9">
    <source>
        <dbReference type="ARBA" id="ARBA00022833"/>
    </source>
</evidence>
<dbReference type="Gene3D" id="2.60.40.1910">
    <property type="match status" value="1"/>
</dbReference>
<comment type="cofactor">
    <cofactor evidence="16 18">
        <name>Zn(2+)</name>
        <dbReference type="ChEBI" id="CHEBI:29105"/>
    </cofactor>
    <text evidence="16 18">Binds 1 zinc ion per subunit.</text>
</comment>
<dbReference type="FunFam" id="1.10.390.10:FF:000013">
    <property type="entry name" value="Aminopeptidase N"/>
    <property type="match status" value="1"/>
</dbReference>
<evidence type="ECO:0000259" key="22">
    <source>
        <dbReference type="Pfam" id="PF17900"/>
    </source>
</evidence>
<evidence type="ECO:0000256" key="2">
    <source>
        <dbReference type="ARBA" id="ARBA00010136"/>
    </source>
</evidence>
<dbReference type="GO" id="GO:0005615">
    <property type="term" value="C:extracellular space"/>
    <property type="evidence" value="ECO:0007669"/>
    <property type="project" value="TreeGrafter"/>
</dbReference>
<feature type="domain" description="ERAP1-like C-terminal" evidence="21">
    <location>
        <begin position="611"/>
        <end position="933"/>
    </location>
</feature>
<evidence type="ECO:0000256" key="17">
    <source>
        <dbReference type="PIRSR" id="PIRSR634016-4"/>
    </source>
</evidence>
<keyword evidence="8 18" id="KW-0378">Hydrolase</keyword>
<protein>
    <recommendedName>
        <fullName evidence="18">Aminopeptidase</fullName>
        <ecNumber evidence="18">3.4.11.-</ecNumber>
    </recommendedName>
</protein>
<feature type="active site" description="Proton acceptor" evidence="15">
    <location>
        <position position="406"/>
    </location>
</feature>
<keyword evidence="12" id="KW-1015">Disulfide bond</keyword>
<dbReference type="GO" id="GO:0070006">
    <property type="term" value="F:metalloaminopeptidase activity"/>
    <property type="evidence" value="ECO:0007669"/>
    <property type="project" value="TreeGrafter"/>
</dbReference>
<keyword evidence="24" id="KW-1185">Reference proteome</keyword>
<organism evidence="23 24">
    <name type="scientific">Aromia moschata</name>
    <dbReference type="NCBI Taxonomy" id="1265417"/>
    <lineage>
        <taxon>Eukaryota</taxon>
        <taxon>Metazoa</taxon>
        <taxon>Ecdysozoa</taxon>
        <taxon>Arthropoda</taxon>
        <taxon>Hexapoda</taxon>
        <taxon>Insecta</taxon>
        <taxon>Pterygota</taxon>
        <taxon>Neoptera</taxon>
        <taxon>Endopterygota</taxon>
        <taxon>Coleoptera</taxon>
        <taxon>Polyphaga</taxon>
        <taxon>Cucujiformia</taxon>
        <taxon>Chrysomeloidea</taxon>
        <taxon>Cerambycidae</taxon>
        <taxon>Cerambycinae</taxon>
        <taxon>Callichromatini</taxon>
        <taxon>Aromia</taxon>
    </lineage>
</organism>
<name>A0AAV8Z8P2_9CUCU</name>
<feature type="domain" description="Peptidase M1 membrane alanine aminopeptidase" evidence="20">
    <location>
        <begin position="332"/>
        <end position="557"/>
    </location>
</feature>
<evidence type="ECO:0000256" key="15">
    <source>
        <dbReference type="PIRSR" id="PIRSR634016-1"/>
    </source>
</evidence>
<dbReference type="PRINTS" id="PR00756">
    <property type="entry name" value="ALADIPTASE"/>
</dbReference>
<dbReference type="Pfam" id="PF17900">
    <property type="entry name" value="Peptidase_M1_N"/>
    <property type="match status" value="1"/>
</dbReference>
<dbReference type="InterPro" id="IPR024571">
    <property type="entry name" value="ERAP1-like_C_dom"/>
</dbReference>
<evidence type="ECO:0000256" key="7">
    <source>
        <dbReference type="ARBA" id="ARBA00022723"/>
    </source>
</evidence>
<dbReference type="Gene3D" id="2.60.40.1730">
    <property type="entry name" value="tricorn interacting facor f3 domain"/>
    <property type="match status" value="1"/>
</dbReference>
<dbReference type="InterPro" id="IPR014782">
    <property type="entry name" value="Peptidase_M1_dom"/>
</dbReference>
<evidence type="ECO:0000259" key="21">
    <source>
        <dbReference type="Pfam" id="PF11838"/>
    </source>
</evidence>
<feature type="domain" description="Aminopeptidase N-like N-terminal" evidence="22">
    <location>
        <begin position="88"/>
        <end position="296"/>
    </location>
</feature>
<accession>A0AAV8Z8P2</accession>
<evidence type="ECO:0000256" key="6">
    <source>
        <dbReference type="ARBA" id="ARBA00022670"/>
    </source>
</evidence>
<keyword evidence="6 18" id="KW-0645">Protease</keyword>
<reference evidence="23" key="1">
    <citation type="journal article" date="2023" name="Insect Mol. Biol.">
        <title>Genome sequencing provides insights into the evolution of gene families encoding plant cell wall-degrading enzymes in longhorned beetles.</title>
        <authorList>
            <person name="Shin N.R."/>
            <person name="Okamura Y."/>
            <person name="Kirsch R."/>
            <person name="Pauchet Y."/>
        </authorList>
    </citation>
    <scope>NUCLEOTIDE SEQUENCE</scope>
    <source>
        <strain evidence="23">AMC_N1</strain>
    </source>
</reference>
<dbReference type="AlphaFoldDB" id="A0AAV8Z8P2"/>
<evidence type="ECO:0000256" key="16">
    <source>
        <dbReference type="PIRSR" id="PIRSR634016-3"/>
    </source>
</evidence>
<proteinExistence type="inferred from homology"/>
<feature type="binding site" evidence="16">
    <location>
        <position position="428"/>
    </location>
    <ligand>
        <name>Zn(2+)</name>
        <dbReference type="ChEBI" id="CHEBI:29105"/>
        <note>catalytic</note>
    </ligand>
</feature>
<evidence type="ECO:0000256" key="14">
    <source>
        <dbReference type="ARBA" id="ARBA00023288"/>
    </source>
</evidence>
<dbReference type="GO" id="GO:0043171">
    <property type="term" value="P:peptide catabolic process"/>
    <property type="evidence" value="ECO:0007669"/>
    <property type="project" value="TreeGrafter"/>
</dbReference>
<dbReference type="Gene3D" id="1.10.390.10">
    <property type="entry name" value="Neutral Protease Domain 2"/>
    <property type="match status" value="1"/>
</dbReference>
<feature type="transmembrane region" description="Helical" evidence="18">
    <location>
        <begin position="950"/>
        <end position="973"/>
    </location>
</feature>
<feature type="binding site" evidence="16">
    <location>
        <position position="409"/>
    </location>
    <ligand>
        <name>Zn(2+)</name>
        <dbReference type="ChEBI" id="CHEBI:29105"/>
        <note>catalytic</note>
    </ligand>
</feature>
<evidence type="ECO:0000256" key="4">
    <source>
        <dbReference type="ARBA" id="ARBA00022475"/>
    </source>
</evidence>
<dbReference type="FunFam" id="1.25.50.20:FF:000001">
    <property type="entry name" value="Aminopeptidase"/>
    <property type="match status" value="1"/>
</dbReference>
<keyword evidence="3 18" id="KW-0031">Aminopeptidase</keyword>
<evidence type="ECO:0000256" key="11">
    <source>
        <dbReference type="ARBA" id="ARBA00023136"/>
    </source>
</evidence>
<dbReference type="GO" id="GO:0042277">
    <property type="term" value="F:peptide binding"/>
    <property type="evidence" value="ECO:0007669"/>
    <property type="project" value="TreeGrafter"/>
</dbReference>
<dbReference type="SUPFAM" id="SSF55486">
    <property type="entry name" value="Metalloproteases ('zincins'), catalytic domain"/>
    <property type="match status" value="1"/>
</dbReference>
<evidence type="ECO:0000256" key="12">
    <source>
        <dbReference type="ARBA" id="ARBA00023157"/>
    </source>
</evidence>
<dbReference type="EC" id="3.4.11.-" evidence="18"/>
<dbReference type="InterPro" id="IPR034016">
    <property type="entry name" value="M1_APN-typ"/>
</dbReference>
<evidence type="ECO:0000256" key="18">
    <source>
        <dbReference type="RuleBase" id="RU364040"/>
    </source>
</evidence>
<comment type="subcellular location">
    <subcellularLocation>
        <location evidence="1">Cell membrane</location>
        <topology evidence="1">Lipid-anchor</topology>
        <topology evidence="1">GPI-anchor</topology>
    </subcellularLocation>
</comment>
<dbReference type="SUPFAM" id="SSF63737">
    <property type="entry name" value="Leukotriene A4 hydrolase N-terminal domain"/>
    <property type="match status" value="1"/>
</dbReference>
<comment type="similarity">
    <text evidence="2 18">Belongs to the peptidase M1 family.</text>
</comment>
<dbReference type="PANTHER" id="PTHR11533:SF301">
    <property type="entry name" value="AMINOPEPTIDASE"/>
    <property type="match status" value="1"/>
</dbReference>
<dbReference type="GO" id="GO:0098552">
    <property type="term" value="C:side of membrane"/>
    <property type="evidence" value="ECO:0007669"/>
    <property type="project" value="UniProtKB-KW"/>
</dbReference>
<keyword evidence="13" id="KW-0325">Glycoprotein</keyword>
<dbReference type="InterPro" id="IPR001930">
    <property type="entry name" value="Peptidase_M1"/>
</dbReference>
<evidence type="ECO:0000313" key="23">
    <source>
        <dbReference type="EMBL" id="KAJ8960560.1"/>
    </source>
</evidence>
<evidence type="ECO:0000256" key="3">
    <source>
        <dbReference type="ARBA" id="ARBA00022438"/>
    </source>
</evidence>
<keyword evidence="18" id="KW-0812">Transmembrane</keyword>
<dbReference type="EMBL" id="JAPWTK010000008">
    <property type="protein sequence ID" value="KAJ8960560.1"/>
    <property type="molecule type" value="Genomic_DNA"/>
</dbReference>
<dbReference type="PANTHER" id="PTHR11533">
    <property type="entry name" value="PROTEASE M1 ZINC METALLOPROTEASE"/>
    <property type="match status" value="1"/>
</dbReference>
<evidence type="ECO:0000313" key="24">
    <source>
        <dbReference type="Proteomes" id="UP001162162"/>
    </source>
</evidence>
<dbReference type="InterPro" id="IPR027268">
    <property type="entry name" value="Peptidase_M4/M1_CTD_sf"/>
</dbReference>
<gene>
    <name evidence="23" type="ORF">NQ318_013849</name>
</gene>
<dbReference type="CDD" id="cd09601">
    <property type="entry name" value="M1_APN-Q_like"/>
    <property type="match status" value="1"/>
</dbReference>
<dbReference type="Gene3D" id="1.25.50.20">
    <property type="match status" value="1"/>
</dbReference>
<evidence type="ECO:0000259" key="20">
    <source>
        <dbReference type="Pfam" id="PF01433"/>
    </source>
</evidence>
<feature type="region of interest" description="Disordered" evidence="19">
    <location>
        <begin position="1"/>
        <end position="23"/>
    </location>
</feature>
<dbReference type="Proteomes" id="UP001162162">
    <property type="component" value="Unassembled WGS sequence"/>
</dbReference>
<dbReference type="Pfam" id="PF11838">
    <property type="entry name" value="ERAP1_C"/>
    <property type="match status" value="1"/>
</dbReference>
<keyword evidence="4" id="KW-1003">Cell membrane</keyword>
<comment type="caution">
    <text evidence="23">The sequence shown here is derived from an EMBL/GenBank/DDBJ whole genome shotgun (WGS) entry which is preliminary data.</text>
</comment>
<dbReference type="InterPro" id="IPR045357">
    <property type="entry name" value="Aminopeptidase_N-like_N"/>
</dbReference>
<dbReference type="InterPro" id="IPR042097">
    <property type="entry name" value="Aminopeptidase_N-like_N_sf"/>
</dbReference>
<keyword evidence="18" id="KW-1133">Transmembrane helix</keyword>
<sequence length="975" mass="109085">MPKFRAGDLDVTDAPRSGRPDDDQIKALIETDPHSTPRDIAETFIIPQREMALAHFIVLALIIGPTLPLPRSSKARVEDYRLPTWYEPLAYRIQLSFPPEAFTPTGYQFSGSITVTFTVSSPVNYISLHSQHDFVSITSLGVSTAATTNATSSSTNVTSPAASTNVAISGFSTNNITDILTITLGSNLTVGVTYLLTVEYSSLLSTNDMYGIYKSSYAEGNATKYLVTSQFAATFARRAFPCFDEPPLKATFDLSVTAPSGLTVLSNTEQINSSTNAVTGLKTSTFNTTPRMSTYLLALVVSELTCTTRVSVGTTPYQVCSRNETEDIRGTALEYGPKLLASLNNFTNYDYNQSINILDQVAIPDFAAGAMENWGLVTYRETALLWNQEESSNRYLQRVVTVIAHELSHQWFGNLVTAKWWSEIFLNEGFATYFEYHTAHEVVSSWQLDKQFVIEQLHTALSADAAENAQSLLMACSTPAEIISRFGTISYNKGGSILRMVEHFMQLDNFRSGLQNYLLTHEYNNTEPEDLWLALNASVDRSVSKLPADLLTVMDSWRRFLLSNTDSASEWYVPISYTTSAKISKINATTPDVWLVPDQDVSVTLPPGTSWIILNNQQSAYYRVNYDNVLWSRIRTALLRENFDGISELNRAQIVDDLFQLARADHLTYWHIFDLMRFLYNDVSYYTWYPAFSGYNFLLRRVGEGSELGSLISIKILELMGTLYRSVPLTELREDDQIYTLNQVMTHTWACRLGAPSCINEVREQFTEYRSTGIRPNRNFRAMVYCYGLKYSDDSTDWDFLWAAYVNASDLATEQVTILASLGCTTDAALLRGYLTKSITDGSGIRPQDGLQVFVSVYTGSSVGIDVAFEFLVENYETIAAKYQSMNSLETLITGIAQSFTTQVQVDRLRNFTDKDDLPESLRVSANAALETAESNLRWLEKYEYDLTAYYSGVGRVGSSLFAIVLAVICVYVTK</sequence>
<evidence type="ECO:0000256" key="1">
    <source>
        <dbReference type="ARBA" id="ARBA00004609"/>
    </source>
</evidence>
<keyword evidence="9 16" id="KW-0862">Zinc</keyword>
<dbReference type="GO" id="GO:0006508">
    <property type="term" value="P:proteolysis"/>
    <property type="evidence" value="ECO:0007669"/>
    <property type="project" value="UniProtKB-KW"/>
</dbReference>
<dbReference type="GO" id="GO:0008270">
    <property type="term" value="F:zinc ion binding"/>
    <property type="evidence" value="ECO:0007669"/>
    <property type="project" value="UniProtKB-UniRule"/>
</dbReference>
<evidence type="ECO:0000256" key="19">
    <source>
        <dbReference type="SAM" id="MobiDB-lite"/>
    </source>
</evidence>